<sequence length="454" mass="52905">MAVFNIDIERYYQEIKQQGRELKGFFCIQYPVYCIHTNIRDISPDALDDIDQVICDFLMAKPDFKPSQIASLVGTTKTFIDLRLAVLVKEKFFKKSGRAYVPTEEGLAVFQERKKKREHERSFDFFIDGVTLEPLPAIFYTYYRSKLISEHDSYYHTNAEGKTRVIKPFNPDIVHTPPDMSKIIKGIFDIDKEQREAYSVPSGLVDIGETAFTRQSFHLLISASTHGDKMVKEVVDGSAFFSLYDGDSYYEALRKHVRIFESILTKKIRNLVFKIQIPPFREDLQLQPKPAFISNWTEIDKYKQAEERCFSFSSEDLLKVIDELFQIKDVLPESVVNTETSIGISLTKEMLMGSPDRNKLIENLIRERDYHLVNRSDGGVFLVYLYYSSKDEFVQKVLRFKRLIKLERQNKKFDMTDFLSLHPEFSGEHRELLTAAGEPEILERMDIAEFMVKI</sequence>
<dbReference type="OrthoDB" id="1490134at2"/>
<dbReference type="AlphaFoldDB" id="A0A4R0MZK8"/>
<reference evidence="1 2" key="1">
    <citation type="submission" date="2019-02" db="EMBL/GenBank/DDBJ databases">
        <title>Pedobacter sp. RP-1-13 sp. nov., isolated from Arctic soil.</title>
        <authorList>
            <person name="Dahal R.H."/>
        </authorList>
    </citation>
    <scope>NUCLEOTIDE SEQUENCE [LARGE SCALE GENOMIC DNA]</scope>
    <source>
        <strain evidence="1 2">RP-1-13</strain>
    </source>
</reference>
<comment type="caution">
    <text evidence="1">The sequence shown here is derived from an EMBL/GenBank/DDBJ whole genome shotgun (WGS) entry which is preliminary data.</text>
</comment>
<dbReference type="Proteomes" id="UP000292884">
    <property type="component" value="Unassembled WGS sequence"/>
</dbReference>
<proteinExistence type="predicted"/>
<dbReference type="EMBL" id="SJSK01000002">
    <property type="protein sequence ID" value="TCC92403.1"/>
    <property type="molecule type" value="Genomic_DNA"/>
</dbReference>
<evidence type="ECO:0000313" key="1">
    <source>
        <dbReference type="EMBL" id="TCC92403.1"/>
    </source>
</evidence>
<protein>
    <submittedName>
        <fullName evidence="1">Uncharacterized protein</fullName>
    </submittedName>
</protein>
<name>A0A4R0MZK8_9SPHI</name>
<keyword evidence="2" id="KW-1185">Reference proteome</keyword>
<organism evidence="1 2">
    <name type="scientific">Pedobacter frigiditerrae</name>
    <dbReference type="NCBI Taxonomy" id="2530452"/>
    <lineage>
        <taxon>Bacteria</taxon>
        <taxon>Pseudomonadati</taxon>
        <taxon>Bacteroidota</taxon>
        <taxon>Sphingobacteriia</taxon>
        <taxon>Sphingobacteriales</taxon>
        <taxon>Sphingobacteriaceae</taxon>
        <taxon>Pedobacter</taxon>
    </lineage>
</organism>
<gene>
    <name evidence="1" type="ORF">EZ428_11835</name>
</gene>
<accession>A0A4R0MZK8</accession>
<dbReference type="RefSeq" id="WP_131553341.1">
    <property type="nucleotide sequence ID" value="NZ_SJSK01000002.1"/>
</dbReference>
<evidence type="ECO:0000313" key="2">
    <source>
        <dbReference type="Proteomes" id="UP000292884"/>
    </source>
</evidence>